<keyword evidence="3" id="KW-0238">DNA-binding</keyword>
<dbReference type="AlphaFoldDB" id="A0A552UJR9"/>
<dbReference type="Pfam" id="PF00126">
    <property type="entry name" value="HTH_1"/>
    <property type="match status" value="1"/>
</dbReference>
<dbReference type="Gene3D" id="1.10.10.10">
    <property type="entry name" value="Winged helix-like DNA-binding domain superfamily/Winged helix DNA-binding domain"/>
    <property type="match status" value="1"/>
</dbReference>
<sequence length="304" mass="31923">MFDWGDLRYFLAVAQTGSTLAAGRMLRVSQTTAARRVAALEADLGVTLFEKRPAGYRLTPIGEALVARARGVEAAAAAVTDAAAGAARDVSGTVRVTTSEIIAATILAPMLRELHDAYPAIRIELDTSAALRDLAGGAADVAVRSVGGLSGTGVVGRRVADDMWTVYCSRDYAAQYGLPTSVEDLRGHSLVGGGGEGVWFYYLAWLRQHGLEGAVATEYDSALGLLAAVRAGLGPAVLPSIVADADPSLVCCLPMVNKAGRGIWLLTHERVRHTPRVRVVIDFLAVRLTALARAKPVAPAAPRP</sequence>
<dbReference type="InterPro" id="IPR005119">
    <property type="entry name" value="LysR_subst-bd"/>
</dbReference>
<dbReference type="GO" id="GO:0006351">
    <property type="term" value="P:DNA-templated transcription"/>
    <property type="evidence" value="ECO:0007669"/>
    <property type="project" value="TreeGrafter"/>
</dbReference>
<dbReference type="Pfam" id="PF03466">
    <property type="entry name" value="LysR_substrate"/>
    <property type="match status" value="1"/>
</dbReference>
<evidence type="ECO:0000256" key="1">
    <source>
        <dbReference type="ARBA" id="ARBA00009437"/>
    </source>
</evidence>
<protein>
    <submittedName>
        <fullName evidence="6">LysR family transcriptional regulator</fullName>
    </submittedName>
</protein>
<dbReference type="PROSITE" id="PS50931">
    <property type="entry name" value="HTH_LYSR"/>
    <property type="match status" value="1"/>
</dbReference>
<comment type="similarity">
    <text evidence="1">Belongs to the LysR transcriptional regulatory family.</text>
</comment>
<keyword evidence="7" id="KW-1185">Reference proteome</keyword>
<dbReference type="InterPro" id="IPR000847">
    <property type="entry name" value="LysR_HTH_N"/>
</dbReference>
<proteinExistence type="inferred from homology"/>
<dbReference type="OrthoDB" id="9787460at2"/>
<feature type="domain" description="HTH lysR-type" evidence="5">
    <location>
        <begin position="2"/>
        <end position="59"/>
    </location>
</feature>
<dbReference type="InterPro" id="IPR036388">
    <property type="entry name" value="WH-like_DNA-bd_sf"/>
</dbReference>
<dbReference type="Gene3D" id="3.40.190.290">
    <property type="match status" value="1"/>
</dbReference>
<organism evidence="6 7">
    <name type="scientific">Glacieibacterium frigidum</name>
    <dbReference type="NCBI Taxonomy" id="2593303"/>
    <lineage>
        <taxon>Bacteria</taxon>
        <taxon>Pseudomonadati</taxon>
        <taxon>Pseudomonadota</taxon>
        <taxon>Alphaproteobacteria</taxon>
        <taxon>Sphingomonadales</taxon>
        <taxon>Sphingosinicellaceae</taxon>
        <taxon>Glacieibacterium</taxon>
    </lineage>
</organism>
<dbReference type="PANTHER" id="PTHR30537:SF3">
    <property type="entry name" value="TRANSCRIPTIONAL REGULATORY PROTEIN"/>
    <property type="match status" value="1"/>
</dbReference>
<dbReference type="GO" id="GO:0043565">
    <property type="term" value="F:sequence-specific DNA binding"/>
    <property type="evidence" value="ECO:0007669"/>
    <property type="project" value="TreeGrafter"/>
</dbReference>
<evidence type="ECO:0000256" key="4">
    <source>
        <dbReference type="ARBA" id="ARBA00023163"/>
    </source>
</evidence>
<dbReference type="SUPFAM" id="SSF53850">
    <property type="entry name" value="Periplasmic binding protein-like II"/>
    <property type="match status" value="1"/>
</dbReference>
<dbReference type="GO" id="GO:0003700">
    <property type="term" value="F:DNA-binding transcription factor activity"/>
    <property type="evidence" value="ECO:0007669"/>
    <property type="project" value="InterPro"/>
</dbReference>
<dbReference type="PANTHER" id="PTHR30537">
    <property type="entry name" value="HTH-TYPE TRANSCRIPTIONAL REGULATOR"/>
    <property type="match status" value="1"/>
</dbReference>
<reference evidence="6 7" key="1">
    <citation type="submission" date="2019-07" db="EMBL/GenBank/DDBJ databases">
        <title>Novel species isolated from glacier.</title>
        <authorList>
            <person name="Liu Q."/>
            <person name="Xin Y.-H."/>
        </authorList>
    </citation>
    <scope>NUCLEOTIDE SEQUENCE [LARGE SCALE GENOMIC DNA]</scope>
    <source>
        <strain evidence="6 7">LB1R16</strain>
    </source>
</reference>
<dbReference type="EMBL" id="VJWA01000001">
    <property type="protein sequence ID" value="TRW18472.1"/>
    <property type="molecule type" value="Genomic_DNA"/>
</dbReference>
<gene>
    <name evidence="6" type="ORF">FMM06_08800</name>
</gene>
<accession>A0A552UJR9</accession>
<evidence type="ECO:0000313" key="7">
    <source>
        <dbReference type="Proteomes" id="UP000317894"/>
    </source>
</evidence>
<name>A0A552UJR9_9SPHN</name>
<comment type="caution">
    <text evidence="6">The sequence shown here is derived from an EMBL/GenBank/DDBJ whole genome shotgun (WGS) entry which is preliminary data.</text>
</comment>
<keyword evidence="2" id="KW-0805">Transcription regulation</keyword>
<evidence type="ECO:0000259" key="5">
    <source>
        <dbReference type="PROSITE" id="PS50931"/>
    </source>
</evidence>
<evidence type="ECO:0000313" key="6">
    <source>
        <dbReference type="EMBL" id="TRW18472.1"/>
    </source>
</evidence>
<dbReference type="InterPro" id="IPR036390">
    <property type="entry name" value="WH_DNA-bd_sf"/>
</dbReference>
<dbReference type="SUPFAM" id="SSF46785">
    <property type="entry name" value="Winged helix' DNA-binding domain"/>
    <property type="match status" value="1"/>
</dbReference>
<dbReference type="Proteomes" id="UP000317894">
    <property type="component" value="Unassembled WGS sequence"/>
</dbReference>
<keyword evidence="4" id="KW-0804">Transcription</keyword>
<evidence type="ECO:0000256" key="2">
    <source>
        <dbReference type="ARBA" id="ARBA00023015"/>
    </source>
</evidence>
<evidence type="ECO:0000256" key="3">
    <source>
        <dbReference type="ARBA" id="ARBA00023125"/>
    </source>
</evidence>
<dbReference type="InterPro" id="IPR058163">
    <property type="entry name" value="LysR-type_TF_proteobact-type"/>
</dbReference>